<evidence type="ECO:0000313" key="2">
    <source>
        <dbReference type="Proteomes" id="UP000248480"/>
    </source>
</evidence>
<evidence type="ECO:0000256" key="1">
    <source>
        <dbReference type="SAM" id="MobiDB-lite"/>
    </source>
</evidence>
<gene>
    <name evidence="3" type="primary">LOC111819001</name>
</gene>
<sequence length="415" mass="46942">MRRRRGGRRGPGGEQCSEVELSRDLTSAGLRRLERASRFGASRAVGVVKILRNFHKTSAEDFLYKPNCIRQMATCSDDDAVPVHPFSREAKRIVALPAADRHRLGLAMLYSPEMRRKRTIRTLCMTVLAAVFPTFKGPVVKVKPVIDGQTVTWQMQLYGTPLLSIPEVPDDPEHRLGLYHATLNILVALFKDSRDNSHMRTAENRFKAFKAAVNTDMEHTPYPAINVSAYVIYLSLQPWCHRVLRRILSTKFTGPAEQMMVQVHMVARWSQMTTLNAIKRFLNECDSSLILIPEVKEEIPKFHEAYERLREKTGEWFPYAKAIKHPEAQKVKTAAFPNLASAALYHAAETTPTMRNYRAGKHIRGGLPETTLKSAFERKISREERATLYSSGITGEVSDQVSQSPTEAESSMDDD</sequence>
<evidence type="ECO:0000313" key="3">
    <source>
        <dbReference type="RefSeq" id="XP_023580115.1"/>
    </source>
</evidence>
<dbReference type="InParanoid" id="A0A2Y9QAH2"/>
<feature type="region of interest" description="Disordered" evidence="1">
    <location>
        <begin position="387"/>
        <end position="415"/>
    </location>
</feature>
<dbReference type="AlphaFoldDB" id="A0A2Y9QAH2"/>
<dbReference type="InterPro" id="IPR009441">
    <property type="entry name" value="P40_nucleoprot_BD-vir"/>
</dbReference>
<dbReference type="KEGG" id="tmu:111819001"/>
<keyword evidence="2" id="KW-1185">Reference proteome</keyword>
<reference evidence="3" key="1">
    <citation type="submission" date="2025-08" db="UniProtKB">
        <authorList>
            <consortium name="RefSeq"/>
        </authorList>
    </citation>
    <scope>IDENTIFICATION</scope>
</reference>
<dbReference type="SUPFAM" id="SSF101399">
    <property type="entry name" value="P40 nucleoprotein"/>
    <property type="match status" value="1"/>
</dbReference>
<dbReference type="GeneID" id="111819001"/>
<dbReference type="Pfam" id="PF06407">
    <property type="entry name" value="BDV_P40"/>
    <property type="match status" value="1"/>
</dbReference>
<dbReference type="RefSeq" id="XP_023580115.1">
    <property type="nucleotide sequence ID" value="XM_023724347.1"/>
</dbReference>
<organism evidence="2 3">
    <name type="scientific">Trichechus manatus latirostris</name>
    <name type="common">Florida manatee</name>
    <dbReference type="NCBI Taxonomy" id="127582"/>
    <lineage>
        <taxon>Eukaryota</taxon>
        <taxon>Metazoa</taxon>
        <taxon>Chordata</taxon>
        <taxon>Craniata</taxon>
        <taxon>Vertebrata</taxon>
        <taxon>Euteleostomi</taxon>
        <taxon>Mammalia</taxon>
        <taxon>Eutheria</taxon>
        <taxon>Afrotheria</taxon>
        <taxon>Sirenia</taxon>
        <taxon>Trichechidae</taxon>
        <taxon>Trichechus</taxon>
    </lineage>
</organism>
<accession>A0A2Y9QAH2</accession>
<dbReference type="Gene3D" id="1.10.3050.10">
    <property type="entry name" value="borna disease virus nucleoprotein, domain 2"/>
    <property type="match status" value="1"/>
</dbReference>
<proteinExistence type="predicted"/>
<dbReference type="InterPro" id="IPR015970">
    <property type="entry name" value="P40_nucleoprot_sub2_BD-vir"/>
</dbReference>
<dbReference type="Proteomes" id="UP000248480">
    <property type="component" value="Unplaced"/>
</dbReference>
<protein>
    <submittedName>
        <fullName evidence="3">Uncharacterized protein LOC111819001 isoform X1</fullName>
    </submittedName>
</protein>
<dbReference type="STRING" id="127582.A0A2Y9QAH2"/>
<dbReference type="InterPro" id="IPR036260">
    <property type="entry name" value="P40_nucleoprot_sf_BD-vir"/>
</dbReference>
<feature type="compositionally biased region" description="Polar residues" evidence="1">
    <location>
        <begin position="388"/>
        <end position="409"/>
    </location>
</feature>
<name>A0A2Y9QAH2_TRIMA</name>